<keyword evidence="1" id="KW-0472">Membrane</keyword>
<name>A0AAU7DJ01_9BACT</name>
<proteinExistence type="predicted"/>
<evidence type="ECO:0000313" key="2">
    <source>
        <dbReference type="EMBL" id="XBH17072.1"/>
    </source>
</evidence>
<feature type="transmembrane region" description="Helical" evidence="1">
    <location>
        <begin position="20"/>
        <end position="38"/>
    </location>
</feature>
<organism evidence="2">
    <name type="scientific">Telmatobacter sp. DSM 110680</name>
    <dbReference type="NCBI Taxonomy" id="3036704"/>
    <lineage>
        <taxon>Bacteria</taxon>
        <taxon>Pseudomonadati</taxon>
        <taxon>Acidobacteriota</taxon>
        <taxon>Terriglobia</taxon>
        <taxon>Terriglobales</taxon>
        <taxon>Acidobacteriaceae</taxon>
        <taxon>Telmatobacter</taxon>
    </lineage>
</organism>
<keyword evidence="1" id="KW-0812">Transmembrane</keyword>
<gene>
    <name evidence="2" type="ORF">P8935_21185</name>
</gene>
<reference evidence="2" key="1">
    <citation type="submission" date="2023-03" db="EMBL/GenBank/DDBJ databases">
        <title>Edaphobacter sp.</title>
        <authorList>
            <person name="Huber K.J."/>
            <person name="Papendorf J."/>
            <person name="Pilke C."/>
            <person name="Bunk B."/>
            <person name="Sproeer C."/>
            <person name="Pester M."/>
        </authorList>
    </citation>
    <scope>NUCLEOTIDE SEQUENCE</scope>
    <source>
        <strain evidence="2">DSM 110680</strain>
    </source>
</reference>
<keyword evidence="1" id="KW-1133">Transmembrane helix</keyword>
<dbReference type="RefSeq" id="WP_348262304.1">
    <property type="nucleotide sequence ID" value="NZ_CP121196.1"/>
</dbReference>
<dbReference type="AlphaFoldDB" id="A0AAU7DJ01"/>
<protein>
    <submittedName>
        <fullName evidence="2">Uncharacterized protein</fullName>
    </submittedName>
</protein>
<dbReference type="EMBL" id="CP121196">
    <property type="protein sequence ID" value="XBH17072.1"/>
    <property type="molecule type" value="Genomic_DNA"/>
</dbReference>
<evidence type="ECO:0000256" key="1">
    <source>
        <dbReference type="SAM" id="Phobius"/>
    </source>
</evidence>
<sequence length="168" mass="19528">MTLLDAPKYDEARENRNRAMLYGSGGLLFILIVAFWLVSGHPADWPWNWYTHMRGRHAINSFLQDVEKNDLRSAYAIWVHDPNWQQHADKYAAYPFDRFQKDWSSTSPDNEYGVIQTHEIVAARVFKNVLLVGVLINGRKSKALFLTYFPKDHTLDFAPPDEELYLGP</sequence>
<accession>A0AAU7DJ01</accession>